<comment type="caution">
    <text evidence="2">The sequence shown here is derived from an EMBL/GenBank/DDBJ whole genome shotgun (WGS) entry which is preliminary data.</text>
</comment>
<dbReference type="EMBL" id="JAKJXO020000006">
    <property type="protein sequence ID" value="KAL1603811.1"/>
    <property type="molecule type" value="Genomic_DNA"/>
</dbReference>
<gene>
    <name evidence="2" type="ORF">SLS60_005402</name>
</gene>
<keyword evidence="3" id="KW-1185">Reference proteome</keyword>
<comment type="similarity">
    <text evidence="1">Belongs to the ustYa family.</text>
</comment>
<reference evidence="2 3" key="1">
    <citation type="submission" date="2024-02" db="EMBL/GenBank/DDBJ databases">
        <title>De novo assembly and annotation of 12 fungi associated with fruit tree decline syndrome in Ontario, Canada.</title>
        <authorList>
            <person name="Sulman M."/>
            <person name="Ellouze W."/>
            <person name="Ilyukhin E."/>
        </authorList>
    </citation>
    <scope>NUCLEOTIDE SEQUENCE [LARGE SCALE GENOMIC DNA]</scope>
    <source>
        <strain evidence="2 3">M42-189</strain>
    </source>
</reference>
<organism evidence="2 3">
    <name type="scientific">Paraconiothyrium brasiliense</name>
    <dbReference type="NCBI Taxonomy" id="300254"/>
    <lineage>
        <taxon>Eukaryota</taxon>
        <taxon>Fungi</taxon>
        <taxon>Dikarya</taxon>
        <taxon>Ascomycota</taxon>
        <taxon>Pezizomycotina</taxon>
        <taxon>Dothideomycetes</taxon>
        <taxon>Pleosporomycetidae</taxon>
        <taxon>Pleosporales</taxon>
        <taxon>Massarineae</taxon>
        <taxon>Didymosphaeriaceae</taxon>
        <taxon>Paraconiothyrium</taxon>
    </lineage>
</organism>
<name>A0ABR3RHB2_9PLEO</name>
<dbReference type="Pfam" id="PF11807">
    <property type="entry name" value="UstYa"/>
    <property type="match status" value="1"/>
</dbReference>
<evidence type="ECO:0000313" key="3">
    <source>
        <dbReference type="Proteomes" id="UP001521785"/>
    </source>
</evidence>
<dbReference type="Proteomes" id="UP001521785">
    <property type="component" value="Unassembled WGS sequence"/>
</dbReference>
<evidence type="ECO:0000256" key="1">
    <source>
        <dbReference type="ARBA" id="ARBA00035112"/>
    </source>
</evidence>
<protein>
    <submittedName>
        <fullName evidence="2">Uncharacterized protein</fullName>
    </submittedName>
</protein>
<accession>A0ABR3RHB2</accession>
<evidence type="ECO:0000313" key="2">
    <source>
        <dbReference type="EMBL" id="KAL1603811.1"/>
    </source>
</evidence>
<proteinExistence type="inferred from homology"/>
<dbReference type="InterPro" id="IPR021765">
    <property type="entry name" value="UstYa-like"/>
</dbReference>
<sequence>MDDQEAESRQGFLSDAHKTFRYDEKQERWVLPWTFSVGYPKFSTIQRQFTGGLKYDETGELFLNGGEESKRYIGNSSSVDEAWNEFDAVQNIELDPGEVSVKGLYIDGRNKAITIPDVFHQLHCLNQIRIALYDPQYLTNENTKRRLHVGEFRKVPICDITLTIRS</sequence>